<name>A0AAX6DP67_IRIPA</name>
<dbReference type="AlphaFoldDB" id="A0AAX6DP67"/>
<protein>
    <submittedName>
        <fullName evidence="1">Rust resistance kinase Lr10-like isoform X2</fullName>
    </submittedName>
</protein>
<dbReference type="Proteomes" id="UP001140949">
    <property type="component" value="Unassembled WGS sequence"/>
</dbReference>
<keyword evidence="1" id="KW-0418">Kinase</keyword>
<comment type="caution">
    <text evidence="1">The sequence shown here is derived from an EMBL/GenBank/DDBJ whole genome shotgun (WGS) entry which is preliminary data.</text>
</comment>
<evidence type="ECO:0000313" key="1">
    <source>
        <dbReference type="EMBL" id="KAJ6793506.1"/>
    </source>
</evidence>
<reference evidence="1" key="2">
    <citation type="submission" date="2023-04" db="EMBL/GenBank/DDBJ databases">
        <authorList>
            <person name="Bruccoleri R.E."/>
            <person name="Oakeley E.J."/>
            <person name="Faust A.-M."/>
            <person name="Dessus-Babus S."/>
            <person name="Altorfer M."/>
            <person name="Burckhardt D."/>
            <person name="Oertli M."/>
            <person name="Naumann U."/>
            <person name="Petersen F."/>
            <person name="Wong J."/>
        </authorList>
    </citation>
    <scope>NUCLEOTIDE SEQUENCE</scope>
    <source>
        <strain evidence="1">GSM-AAB239-AS_SAM_17_03QT</strain>
        <tissue evidence="1">Leaf</tissue>
    </source>
</reference>
<evidence type="ECO:0000313" key="2">
    <source>
        <dbReference type="Proteomes" id="UP001140949"/>
    </source>
</evidence>
<accession>A0AAX6DP67</accession>
<keyword evidence="1" id="KW-0808">Transferase</keyword>
<gene>
    <name evidence="1" type="ORF">M6B38_236475</name>
</gene>
<keyword evidence="2" id="KW-1185">Reference proteome</keyword>
<reference evidence="1" key="1">
    <citation type="journal article" date="2023" name="GigaByte">
        <title>Genome assembly of the bearded iris, Iris pallida Lam.</title>
        <authorList>
            <person name="Bruccoleri R.E."/>
            <person name="Oakeley E.J."/>
            <person name="Faust A.M.E."/>
            <person name="Altorfer M."/>
            <person name="Dessus-Babus S."/>
            <person name="Burckhardt D."/>
            <person name="Oertli M."/>
            <person name="Naumann U."/>
            <person name="Petersen F."/>
            <person name="Wong J."/>
        </authorList>
    </citation>
    <scope>NUCLEOTIDE SEQUENCE</scope>
    <source>
        <strain evidence="1">GSM-AAB239-AS_SAM_17_03QT</strain>
    </source>
</reference>
<dbReference type="EMBL" id="JANAVB010043017">
    <property type="protein sequence ID" value="KAJ6793506.1"/>
    <property type="molecule type" value="Genomic_DNA"/>
</dbReference>
<sequence>MYLSSEPLGMNSYTRALLGPSEQNPTSPTTLRWWIVPRVDTSLMKSSPSTHLELLRILTATWKPPGSRPLKTAPKPPWPSFSLKWPVIATMSV</sequence>
<proteinExistence type="predicted"/>
<dbReference type="GO" id="GO:0016301">
    <property type="term" value="F:kinase activity"/>
    <property type="evidence" value="ECO:0007669"/>
    <property type="project" value="UniProtKB-KW"/>
</dbReference>
<organism evidence="1 2">
    <name type="scientific">Iris pallida</name>
    <name type="common">Sweet iris</name>
    <dbReference type="NCBI Taxonomy" id="29817"/>
    <lineage>
        <taxon>Eukaryota</taxon>
        <taxon>Viridiplantae</taxon>
        <taxon>Streptophyta</taxon>
        <taxon>Embryophyta</taxon>
        <taxon>Tracheophyta</taxon>
        <taxon>Spermatophyta</taxon>
        <taxon>Magnoliopsida</taxon>
        <taxon>Liliopsida</taxon>
        <taxon>Asparagales</taxon>
        <taxon>Iridaceae</taxon>
        <taxon>Iridoideae</taxon>
        <taxon>Irideae</taxon>
        <taxon>Iris</taxon>
    </lineage>
</organism>